<keyword evidence="1" id="KW-0175">Coiled coil</keyword>
<dbReference type="HOGENOM" id="CLU_370360_0_0_7"/>
<reference evidence="2" key="1">
    <citation type="submission" date="2016-07" db="EMBL/GenBank/DDBJ databases">
        <title>Comparative genomics of the Campylobacter concisus group.</title>
        <authorList>
            <person name="Miller W.G."/>
            <person name="Yee E."/>
            <person name="Chapman M.H."/>
            <person name="Huynh S."/>
            <person name="Bono J.L."/>
            <person name="On S.L.W."/>
            <person name="StLeger J."/>
            <person name="Foster G."/>
            <person name="Parker C.T."/>
        </authorList>
    </citation>
    <scope>NUCLEOTIDE SEQUENCE</scope>
    <source>
        <strain evidence="2">525.92</strain>
    </source>
</reference>
<dbReference type="EMBL" id="CP000767">
    <property type="protein sequence ID" value="EAU00533.1"/>
    <property type="molecule type" value="Genomic_DNA"/>
</dbReference>
<accession>A7GYR1</accession>
<dbReference type="OrthoDB" id="5337124at2"/>
<sequence length="751" mass="85065">MDISKILLAVFCVLLGFGGAWFVLENPVIRAGGESNQTIFNITFDNLPEEEKQKYISKDDLYEYGGYITPKSYTQNFVAKDDKPLSSNVEELQNLVRELAQKNEILAADNVDMSEKNLEFISKISQMKKVTDEEKNEIVAHNSKVLGELEAQHFENIQALTKRLNEAQADMIESSKGYEKKIVDLENAINDVKAHDEQNLKALNDEFAKFKDTAEANFTALDKQNTQLKEQLSQKTSALEQLEQGSQSLNQQKQKELDALKTELAASSEDMRTLRFSHEKELATLNDGFEMQKRTMEDELSKKSNKILDLQSALEASQDALKNSTFELNEIKKNLNSKDLAVENYSGKNLELNASLATLHKSFDELKQKNLKTERELKSGQETIENFKKELEKSMVKAKKLLAQNADANASIKELSQKLATSNEALKNANKELALLNDKNMKNIKILGEQNATISTQNQKISSTDESLKTLTQKLGSKDASIKNLENNVTELNAKLTAKQNELEMQRRTLKIDMQNYEILRQQINMLEKKIVDTSLMFMDSNKSGVKNLIALQNELDATRSALNESNKTIQRLNLKINQLSSSGSKEQVNAQIVELQKDIEQNLNRQDELENENVNLKTILQATTKPETPTKLVLISSLQCDDMDAKDKISIMCKNRVSEFLQRFNSNYIYEIIPIVDKRNFVIPSSIAQGIKKDDLGRLNNYVNYGVGKERAMAAAELIKDEFGDFARISFSSEVIVRDVTRGFVIKVYR</sequence>
<name>A7GYR1_CAMC5</name>
<dbReference type="SUPFAM" id="SSF57997">
    <property type="entry name" value="Tropomyosin"/>
    <property type="match status" value="1"/>
</dbReference>
<dbReference type="KEGG" id="ccv:CCV52592_1948"/>
<dbReference type="STRING" id="360105.CCV52592_1948"/>
<organism evidence="2 3">
    <name type="scientific">Campylobacter curvus (strain 525.92)</name>
    <dbReference type="NCBI Taxonomy" id="360105"/>
    <lineage>
        <taxon>Bacteria</taxon>
        <taxon>Pseudomonadati</taxon>
        <taxon>Campylobacterota</taxon>
        <taxon>Epsilonproteobacteria</taxon>
        <taxon>Campylobacterales</taxon>
        <taxon>Campylobacteraceae</taxon>
        <taxon>Campylobacter</taxon>
    </lineage>
</organism>
<evidence type="ECO:0000313" key="3">
    <source>
        <dbReference type="Proteomes" id="UP000006380"/>
    </source>
</evidence>
<dbReference type="AlphaFoldDB" id="A7GYR1"/>
<keyword evidence="3" id="KW-1185">Reference proteome</keyword>
<dbReference type="PANTHER" id="PTHR23159:SF60">
    <property type="entry name" value="SPINDLE ASSEMBLY ABNORMAL PROTEIN 4"/>
    <property type="match status" value="1"/>
</dbReference>
<feature type="coiled-coil region" evidence="1">
    <location>
        <begin position="468"/>
        <end position="620"/>
    </location>
</feature>
<dbReference type="RefSeq" id="WP_009651209.1">
    <property type="nucleotide sequence ID" value="NC_009715.2"/>
</dbReference>
<dbReference type="Gene3D" id="1.10.287.1490">
    <property type="match status" value="1"/>
</dbReference>
<protein>
    <submittedName>
        <fullName evidence="2">Chromosome segregation protein</fullName>
    </submittedName>
</protein>
<dbReference type="Proteomes" id="UP000006380">
    <property type="component" value="Chromosome"/>
</dbReference>
<proteinExistence type="predicted"/>
<gene>
    <name evidence="2" type="ORF">CCV52592_1948</name>
</gene>
<dbReference type="PANTHER" id="PTHR23159">
    <property type="entry name" value="CENTROSOMAL PROTEIN 2"/>
    <property type="match status" value="1"/>
</dbReference>
<feature type="coiled-coil region" evidence="1">
    <location>
        <begin position="150"/>
        <end position="439"/>
    </location>
</feature>
<evidence type="ECO:0000256" key="1">
    <source>
        <dbReference type="SAM" id="Coils"/>
    </source>
</evidence>
<evidence type="ECO:0000313" key="2">
    <source>
        <dbReference type="EMBL" id="EAU00533.1"/>
    </source>
</evidence>